<protein>
    <recommendedName>
        <fullName evidence="4">ALG11 mannosyltransferase N-terminal domain-containing protein</fullName>
    </recommendedName>
</protein>
<dbReference type="Pfam" id="PF15924">
    <property type="entry name" value="ALG11_N"/>
    <property type="match status" value="1"/>
</dbReference>
<dbReference type="AlphaFoldDB" id="A0A9P7JPV5"/>
<keyword evidence="6" id="KW-1185">Reference proteome</keyword>
<evidence type="ECO:0000313" key="6">
    <source>
        <dbReference type="Proteomes" id="UP000823399"/>
    </source>
</evidence>
<evidence type="ECO:0000256" key="3">
    <source>
        <dbReference type="ARBA" id="ARBA00022824"/>
    </source>
</evidence>
<dbReference type="EMBL" id="JABBWM010000062">
    <property type="protein sequence ID" value="KAG2098234.1"/>
    <property type="molecule type" value="Genomic_DNA"/>
</dbReference>
<dbReference type="GO" id="GO:0005789">
    <property type="term" value="C:endoplasmic reticulum membrane"/>
    <property type="evidence" value="ECO:0007669"/>
    <property type="project" value="UniProtKB-SubCell"/>
</dbReference>
<evidence type="ECO:0000256" key="2">
    <source>
        <dbReference type="ARBA" id="ARBA00022679"/>
    </source>
</evidence>
<organism evidence="5 6">
    <name type="scientific">Suillus discolor</name>
    <dbReference type="NCBI Taxonomy" id="1912936"/>
    <lineage>
        <taxon>Eukaryota</taxon>
        <taxon>Fungi</taxon>
        <taxon>Dikarya</taxon>
        <taxon>Basidiomycota</taxon>
        <taxon>Agaricomycotina</taxon>
        <taxon>Agaricomycetes</taxon>
        <taxon>Agaricomycetidae</taxon>
        <taxon>Boletales</taxon>
        <taxon>Suillineae</taxon>
        <taxon>Suillaceae</taxon>
        <taxon>Suillus</taxon>
    </lineage>
</organism>
<comment type="subcellular location">
    <subcellularLocation>
        <location evidence="1">Endoplasmic reticulum membrane</location>
    </subcellularLocation>
</comment>
<keyword evidence="3" id="KW-0256">Endoplasmic reticulum</keyword>
<keyword evidence="2" id="KW-0808">Transferase</keyword>
<dbReference type="Proteomes" id="UP000823399">
    <property type="component" value="Unassembled WGS sequence"/>
</dbReference>
<gene>
    <name evidence="5" type="ORF">F5147DRAFT_656124</name>
</gene>
<reference evidence="5" key="1">
    <citation type="journal article" date="2020" name="New Phytol.">
        <title>Comparative genomics reveals dynamic genome evolution in host specialist ectomycorrhizal fungi.</title>
        <authorList>
            <person name="Lofgren L.A."/>
            <person name="Nguyen N.H."/>
            <person name="Vilgalys R."/>
            <person name="Ruytinx J."/>
            <person name="Liao H.L."/>
            <person name="Branco S."/>
            <person name="Kuo A."/>
            <person name="LaButti K."/>
            <person name="Lipzen A."/>
            <person name="Andreopoulos W."/>
            <person name="Pangilinan J."/>
            <person name="Riley R."/>
            <person name="Hundley H."/>
            <person name="Na H."/>
            <person name="Barry K."/>
            <person name="Grigoriev I.V."/>
            <person name="Stajich J.E."/>
            <person name="Kennedy P.G."/>
        </authorList>
    </citation>
    <scope>NUCLEOTIDE SEQUENCE</scope>
    <source>
        <strain evidence="5">FC423</strain>
    </source>
</reference>
<evidence type="ECO:0000313" key="5">
    <source>
        <dbReference type="EMBL" id="KAG2098234.1"/>
    </source>
</evidence>
<dbReference type="PANTHER" id="PTHR45919:SF1">
    <property type="entry name" value="GDP-MAN:MAN(3)GLCNAC(2)-PP-DOL ALPHA-1,2-MANNOSYLTRANSFERASE"/>
    <property type="match status" value="1"/>
</dbReference>
<dbReference type="InterPro" id="IPR031814">
    <property type="entry name" value="ALG11_N"/>
</dbReference>
<evidence type="ECO:0000256" key="1">
    <source>
        <dbReference type="ARBA" id="ARBA00004586"/>
    </source>
</evidence>
<evidence type="ECO:0000259" key="4">
    <source>
        <dbReference type="Pfam" id="PF15924"/>
    </source>
</evidence>
<dbReference type="OrthoDB" id="2276068at2759"/>
<accession>A0A9P7JPV5</accession>
<dbReference type="GO" id="GO:0004377">
    <property type="term" value="F:GDP-Man:Man(3)GlcNAc(2)-PP-Dol alpha-1,2-mannosyltransferase activity"/>
    <property type="evidence" value="ECO:0007669"/>
    <property type="project" value="InterPro"/>
</dbReference>
<feature type="domain" description="ALG11 mannosyltransferase N-terminal" evidence="4">
    <location>
        <begin position="13"/>
        <end position="76"/>
    </location>
</feature>
<dbReference type="RefSeq" id="XP_041288788.1">
    <property type="nucleotide sequence ID" value="XM_041434058.1"/>
</dbReference>
<proteinExistence type="predicted"/>
<name>A0A9P7JPV5_9AGAM</name>
<comment type="caution">
    <text evidence="5">The sequence shown here is derived from an EMBL/GenBank/DDBJ whole genome shotgun (WGS) entry which is preliminary data.</text>
</comment>
<dbReference type="InterPro" id="IPR038013">
    <property type="entry name" value="ALG11"/>
</dbReference>
<dbReference type="GeneID" id="64696317"/>
<dbReference type="PANTHER" id="PTHR45919">
    <property type="entry name" value="GDP-MAN:MAN(3)GLCNAC(2)-PP-DOL ALPHA-1,2-MANNOSYLTRANSFERASE"/>
    <property type="match status" value="1"/>
</dbReference>
<sequence length="216" mass="24164">MASSKGGSLLIVTLHFVFPKRRHLVEDATWPHFTLLGQSLGSMFLTWEALSQVIPDLYIDSMGYAFTFYIAAWITKGSIPMDYGYAGPCEGQKGGSYQLQRCRRLVGIEPWEDVVLPFPNISLLLGALPPFIMANSSWTKNHVDAILLHSDPVMNSKKLHANSASKKPEAKIVYLPCDTREMAQLPLDERERIILSIAQFRHPTIIELDPVSFSGC</sequence>
<dbReference type="GO" id="GO:0006487">
    <property type="term" value="P:protein N-linked glycosylation"/>
    <property type="evidence" value="ECO:0007669"/>
    <property type="project" value="TreeGrafter"/>
</dbReference>